<keyword evidence="1" id="KW-0472">Membrane</keyword>
<keyword evidence="1" id="KW-0812">Transmembrane</keyword>
<gene>
    <name evidence="2" type="ORF">ACFSKK_01750</name>
</gene>
<keyword evidence="1" id="KW-1133">Transmembrane helix</keyword>
<evidence type="ECO:0000313" key="2">
    <source>
        <dbReference type="EMBL" id="MFD2212430.1"/>
    </source>
</evidence>
<protein>
    <submittedName>
        <fullName evidence="2">Uncharacterized protein</fullName>
    </submittedName>
</protein>
<dbReference type="Proteomes" id="UP001597318">
    <property type="component" value="Unassembled WGS sequence"/>
</dbReference>
<dbReference type="RefSeq" id="WP_379049726.1">
    <property type="nucleotide sequence ID" value="NZ_JBHUIK010000001.1"/>
</dbReference>
<organism evidence="2 3">
    <name type="scientific">Metabacillus endolithicus</name>
    <dbReference type="NCBI Taxonomy" id="1535204"/>
    <lineage>
        <taxon>Bacteria</taxon>
        <taxon>Bacillati</taxon>
        <taxon>Bacillota</taxon>
        <taxon>Bacilli</taxon>
        <taxon>Bacillales</taxon>
        <taxon>Bacillaceae</taxon>
        <taxon>Metabacillus</taxon>
    </lineage>
</organism>
<feature type="transmembrane region" description="Helical" evidence="1">
    <location>
        <begin position="62"/>
        <end position="81"/>
    </location>
</feature>
<proteinExistence type="predicted"/>
<feature type="transmembrane region" description="Helical" evidence="1">
    <location>
        <begin position="12"/>
        <end position="32"/>
    </location>
</feature>
<reference evidence="3" key="1">
    <citation type="journal article" date="2019" name="Int. J. Syst. Evol. Microbiol.">
        <title>The Global Catalogue of Microorganisms (GCM) 10K type strain sequencing project: providing services to taxonomists for standard genome sequencing and annotation.</title>
        <authorList>
            <consortium name="The Broad Institute Genomics Platform"/>
            <consortium name="The Broad Institute Genome Sequencing Center for Infectious Disease"/>
            <person name="Wu L."/>
            <person name="Ma J."/>
        </authorList>
    </citation>
    <scope>NUCLEOTIDE SEQUENCE [LARGE SCALE GENOMIC DNA]</scope>
    <source>
        <strain evidence="3">CGMCC 1.15474</strain>
    </source>
</reference>
<name>A0ABW5BU58_9BACI</name>
<evidence type="ECO:0000313" key="3">
    <source>
        <dbReference type="Proteomes" id="UP001597318"/>
    </source>
</evidence>
<keyword evidence="3" id="KW-1185">Reference proteome</keyword>
<comment type="caution">
    <text evidence="2">The sequence shown here is derived from an EMBL/GenBank/DDBJ whole genome shotgun (WGS) entry which is preliminary data.</text>
</comment>
<accession>A0ABW5BU58</accession>
<dbReference type="EMBL" id="JBHUIK010000001">
    <property type="protein sequence ID" value="MFD2212430.1"/>
    <property type="molecule type" value="Genomic_DNA"/>
</dbReference>
<sequence length="98" mass="11366">MIDQYPQVSKGIVWVLVIVLFVLLIIIGVISYRRLFVHKSTASELPKPVLYTNEKNNRVSDIIMIAVLFILLVIVAIVIKASKEKQQRKMRYQYFSLT</sequence>
<evidence type="ECO:0000256" key="1">
    <source>
        <dbReference type="SAM" id="Phobius"/>
    </source>
</evidence>